<reference evidence="6" key="1">
    <citation type="journal article" date="2019" name="Int. J. Syst. Evol. Microbiol.">
        <title>The Global Catalogue of Microorganisms (GCM) 10K type strain sequencing project: providing services to taxonomists for standard genome sequencing and annotation.</title>
        <authorList>
            <consortium name="The Broad Institute Genomics Platform"/>
            <consortium name="The Broad Institute Genome Sequencing Center for Infectious Disease"/>
            <person name="Wu L."/>
            <person name="Ma J."/>
        </authorList>
    </citation>
    <scope>NUCLEOTIDE SEQUENCE [LARGE SCALE GENOMIC DNA]</scope>
    <source>
        <strain evidence="6">JCM 18958</strain>
    </source>
</reference>
<dbReference type="RefSeq" id="WP_345310815.1">
    <property type="nucleotide sequence ID" value="NZ_BAABLN010000010.1"/>
</dbReference>
<evidence type="ECO:0000256" key="1">
    <source>
        <dbReference type="ARBA" id="ARBA00009986"/>
    </source>
</evidence>
<evidence type="ECO:0000256" key="3">
    <source>
        <dbReference type="ARBA" id="ARBA00023002"/>
    </source>
</evidence>
<dbReference type="CDD" id="cd07100">
    <property type="entry name" value="ALDH_SSADH1_GabD1"/>
    <property type="match status" value="1"/>
</dbReference>
<sequence length="459" mass="49345">MAYATINPATGETVKEFPTASDQEIRDAVKRSGEAYKSWRDTPVSERAQLMHKLAELYRERRQELAKILTGEMGKPKAQAIGEVKLVAAIYDYYADNAEGFMEGRTLEPSTGGQARVVLESTGSLLGIMPWNFPYYQVARFAAPNVMLGNTILLKHAGNVPQSALVQEELFREAGFPEDVYINIFASSDQIADIVIPDPVVQGVSLTGSERAGSSVAATAGKHLKKVVLELGGSDPFIVLDGENLDRTVKHAVRGRMSNSGQACTNSKRFIVLEDAYESFVEKFSQAVQGIEAGDPADENTFLGPISTVGARDEIMEQVQDAIDKGASVLAGGKKIDRDGAWMEATVLADVTPEMRAYAEEIFGPVAVVYKVKDADEAIELANSSPFGLGGSVFGADEAAALDIAKRVESGMVYVNETTGTAPDLPFGGVKRSGVGRELGPFGIEEFANKKLLHTPAKK</sequence>
<dbReference type="InterPro" id="IPR016162">
    <property type="entry name" value="Ald_DH_N"/>
</dbReference>
<dbReference type="PANTHER" id="PTHR43217">
    <property type="entry name" value="SUCCINATE SEMIALDEHYDE DEHYDROGENASE [NAD(P)+] SAD"/>
    <property type="match status" value="1"/>
</dbReference>
<dbReference type="Proteomes" id="UP001501446">
    <property type="component" value="Unassembled WGS sequence"/>
</dbReference>
<keyword evidence="2" id="KW-0521">NADP</keyword>
<comment type="similarity">
    <text evidence="1">Belongs to the aldehyde dehydrogenase family.</text>
</comment>
<evidence type="ECO:0000256" key="2">
    <source>
        <dbReference type="ARBA" id="ARBA00022857"/>
    </source>
</evidence>
<gene>
    <name evidence="5" type="ORF">GCM10025781_10510</name>
</gene>
<dbReference type="EMBL" id="BAABLN010000010">
    <property type="protein sequence ID" value="GAA4694839.1"/>
    <property type="molecule type" value="Genomic_DNA"/>
</dbReference>
<dbReference type="Gene3D" id="3.40.605.10">
    <property type="entry name" value="Aldehyde Dehydrogenase, Chain A, domain 1"/>
    <property type="match status" value="1"/>
</dbReference>
<evidence type="ECO:0000313" key="6">
    <source>
        <dbReference type="Proteomes" id="UP001501446"/>
    </source>
</evidence>
<evidence type="ECO:0000313" key="5">
    <source>
        <dbReference type="EMBL" id="GAA4694839.1"/>
    </source>
</evidence>
<dbReference type="InterPro" id="IPR047110">
    <property type="entry name" value="GABD/Sad-like"/>
</dbReference>
<dbReference type="PANTHER" id="PTHR43217:SF2">
    <property type="entry name" value="SUCCINATE-SEMIALDEHYDE DEHYDROGENASE [NADP(+)]"/>
    <property type="match status" value="1"/>
</dbReference>
<dbReference type="InterPro" id="IPR016163">
    <property type="entry name" value="Ald_DH_C"/>
</dbReference>
<keyword evidence="3" id="KW-0560">Oxidoreductase</keyword>
<dbReference type="Gene3D" id="3.40.309.10">
    <property type="entry name" value="Aldehyde Dehydrogenase, Chain A, domain 2"/>
    <property type="match status" value="1"/>
</dbReference>
<dbReference type="SUPFAM" id="SSF53720">
    <property type="entry name" value="ALDH-like"/>
    <property type="match status" value="1"/>
</dbReference>
<dbReference type="InterPro" id="IPR044148">
    <property type="entry name" value="ALDH_GabD1-like"/>
</dbReference>
<dbReference type="InterPro" id="IPR016161">
    <property type="entry name" value="Ald_DH/histidinol_DH"/>
</dbReference>
<organism evidence="5 6">
    <name type="scientific">Kocuria gwangalliensis</name>
    <dbReference type="NCBI Taxonomy" id="501592"/>
    <lineage>
        <taxon>Bacteria</taxon>
        <taxon>Bacillati</taxon>
        <taxon>Actinomycetota</taxon>
        <taxon>Actinomycetes</taxon>
        <taxon>Micrococcales</taxon>
        <taxon>Micrococcaceae</taxon>
        <taxon>Kocuria</taxon>
    </lineage>
</organism>
<dbReference type="InterPro" id="IPR015590">
    <property type="entry name" value="Aldehyde_DH_dom"/>
</dbReference>
<dbReference type="Pfam" id="PF00171">
    <property type="entry name" value="Aldedh"/>
    <property type="match status" value="1"/>
</dbReference>
<accession>A0ABP8WSR3</accession>
<proteinExistence type="inferred from homology"/>
<protein>
    <submittedName>
        <fullName evidence="5">NAD-dependent succinate-semialdehyde dehydrogenase</fullName>
    </submittedName>
</protein>
<keyword evidence="6" id="KW-1185">Reference proteome</keyword>
<feature type="domain" description="Aldehyde dehydrogenase" evidence="4">
    <location>
        <begin position="3"/>
        <end position="451"/>
    </location>
</feature>
<comment type="caution">
    <text evidence="5">The sequence shown here is derived from an EMBL/GenBank/DDBJ whole genome shotgun (WGS) entry which is preliminary data.</text>
</comment>
<name>A0ABP8WSR3_9MICC</name>
<evidence type="ECO:0000259" key="4">
    <source>
        <dbReference type="Pfam" id="PF00171"/>
    </source>
</evidence>